<sequence>MLMWCHKVALLTQIPLSLIETIKEVERTTESEIEKEDSFDWSKTVVLTRRCFHNDWRKTVTTRNQDSPDAEKGVSRKIIENDRIFRRPIDPEGYTYQSSDPERCTYQSRNPEGHRTYKSSGSVERTHQSRDLEGFTYQSSDPEGYTYQSSDPEGYTYQSSDPEGCTYQSSDPKGYTYHLQDQRSTTVEGPPSAAWRTMRRRAAGRRQTRSDEGRTTVSGCVRPRGRSEMDGAATN</sequence>
<protein>
    <submittedName>
        <fullName evidence="3">NBS-LRR type resistance protein</fullName>
    </submittedName>
</protein>
<organism evidence="3 5">
    <name type="scientific">Cucumis melo var. makuwa</name>
    <name type="common">Oriental melon</name>
    <dbReference type="NCBI Taxonomy" id="1194695"/>
    <lineage>
        <taxon>Eukaryota</taxon>
        <taxon>Viridiplantae</taxon>
        <taxon>Streptophyta</taxon>
        <taxon>Embryophyta</taxon>
        <taxon>Tracheophyta</taxon>
        <taxon>Spermatophyta</taxon>
        <taxon>Magnoliopsida</taxon>
        <taxon>eudicotyledons</taxon>
        <taxon>Gunneridae</taxon>
        <taxon>Pentapetalae</taxon>
        <taxon>rosids</taxon>
        <taxon>fabids</taxon>
        <taxon>Cucurbitales</taxon>
        <taxon>Cucurbitaceae</taxon>
        <taxon>Benincaseae</taxon>
        <taxon>Cucumis</taxon>
    </lineage>
</organism>
<dbReference type="AlphaFoldDB" id="A0A5A7SPB4"/>
<feature type="region of interest" description="Disordered" evidence="1">
    <location>
        <begin position="89"/>
        <end position="235"/>
    </location>
</feature>
<dbReference type="Proteomes" id="UP000321393">
    <property type="component" value="Unassembled WGS sequence"/>
</dbReference>
<dbReference type="EMBL" id="SSTE01021801">
    <property type="protein sequence ID" value="KAA0032378.1"/>
    <property type="molecule type" value="Genomic_DNA"/>
</dbReference>
<evidence type="ECO:0000313" key="5">
    <source>
        <dbReference type="Proteomes" id="UP000321393"/>
    </source>
</evidence>
<feature type="signal peptide" evidence="2">
    <location>
        <begin position="1"/>
        <end position="19"/>
    </location>
</feature>
<feature type="compositionally biased region" description="Polar residues" evidence="1">
    <location>
        <begin position="136"/>
        <end position="171"/>
    </location>
</feature>
<evidence type="ECO:0000256" key="2">
    <source>
        <dbReference type="SAM" id="SignalP"/>
    </source>
</evidence>
<keyword evidence="2" id="KW-0732">Signal</keyword>
<proteinExistence type="predicted"/>
<feature type="compositionally biased region" description="Basic and acidic residues" evidence="1">
    <location>
        <begin position="124"/>
        <end position="133"/>
    </location>
</feature>
<dbReference type="EMBL" id="SSTD01000030">
    <property type="protein sequence ID" value="TYK31650.1"/>
    <property type="molecule type" value="Genomic_DNA"/>
</dbReference>
<feature type="compositionally biased region" description="Basic residues" evidence="1">
    <location>
        <begin position="197"/>
        <end position="207"/>
    </location>
</feature>
<gene>
    <name evidence="4" type="ORF">E5676_scaffold340G00420</name>
    <name evidence="3" type="ORF">E6C27_scaffold219G002460</name>
</gene>
<name>A0A5A7SPB4_CUCMM</name>
<feature type="chain" id="PRO_5042721898" evidence="2">
    <location>
        <begin position="20"/>
        <end position="235"/>
    </location>
</feature>
<evidence type="ECO:0000313" key="3">
    <source>
        <dbReference type="EMBL" id="KAA0032378.1"/>
    </source>
</evidence>
<accession>A0A5A7SPB4</accession>
<evidence type="ECO:0000313" key="6">
    <source>
        <dbReference type="Proteomes" id="UP000321947"/>
    </source>
</evidence>
<comment type="caution">
    <text evidence="3">The sequence shown here is derived from an EMBL/GenBank/DDBJ whole genome shotgun (WGS) entry which is preliminary data.</text>
</comment>
<dbReference type="Proteomes" id="UP000321947">
    <property type="component" value="Unassembled WGS sequence"/>
</dbReference>
<reference evidence="5 6" key="1">
    <citation type="submission" date="2019-08" db="EMBL/GenBank/DDBJ databases">
        <title>Draft genome sequences of two oriental melons (Cucumis melo L. var makuwa).</title>
        <authorList>
            <person name="Kwon S.-Y."/>
        </authorList>
    </citation>
    <scope>NUCLEOTIDE SEQUENCE [LARGE SCALE GENOMIC DNA]</scope>
    <source>
        <strain evidence="6">cv. Chang Bougi</strain>
        <strain evidence="5">cv. SW 3</strain>
        <tissue evidence="3">Leaf</tissue>
    </source>
</reference>
<feature type="compositionally biased region" description="Polar residues" evidence="1">
    <location>
        <begin position="95"/>
        <end position="110"/>
    </location>
</feature>
<evidence type="ECO:0000256" key="1">
    <source>
        <dbReference type="SAM" id="MobiDB-lite"/>
    </source>
</evidence>
<evidence type="ECO:0000313" key="4">
    <source>
        <dbReference type="EMBL" id="TYK31650.1"/>
    </source>
</evidence>